<evidence type="ECO:0000313" key="1">
    <source>
        <dbReference type="EMBL" id="HIK00070.1"/>
    </source>
</evidence>
<dbReference type="AlphaFoldDB" id="A0A832UUS1"/>
<protein>
    <submittedName>
        <fullName evidence="1">Uncharacterized protein</fullName>
    </submittedName>
</protein>
<name>A0A832UUS1_9ARCH</name>
<accession>A0A832UUS1</accession>
<evidence type="ECO:0000313" key="2">
    <source>
        <dbReference type="Proteomes" id="UP000646946"/>
    </source>
</evidence>
<dbReference type="EMBL" id="DVAB01000008">
    <property type="protein sequence ID" value="HIK00070.1"/>
    <property type="molecule type" value="Genomic_DNA"/>
</dbReference>
<reference evidence="1 2" key="1">
    <citation type="journal article" name="Nat. Commun.">
        <title>Undinarchaeota illuminate DPANN phylogeny and the impact of gene transfer on archaeal evolution.</title>
        <authorList>
            <person name="Dombrowski N."/>
            <person name="Williams T.A."/>
            <person name="Sun J."/>
            <person name="Woodcroft B.J."/>
            <person name="Lee J.H."/>
            <person name="Minh B.Q."/>
            <person name="Rinke C."/>
            <person name="Spang A."/>
        </authorList>
    </citation>
    <scope>NUCLEOTIDE SEQUENCE [LARGE SCALE GENOMIC DNA]</scope>
    <source>
        <strain evidence="1">MAG_bin1129</strain>
    </source>
</reference>
<keyword evidence="2" id="KW-1185">Reference proteome</keyword>
<proteinExistence type="predicted"/>
<organism evidence="1 2">
    <name type="scientific">Candidatus Naiadarchaeum limnaeum</name>
    <dbReference type="NCBI Taxonomy" id="2756139"/>
    <lineage>
        <taxon>Archaea</taxon>
        <taxon>Candidatus Undinarchaeota</taxon>
        <taxon>Candidatus Undinarchaeia</taxon>
        <taxon>Candidatus Naiadarchaeales</taxon>
        <taxon>Candidatus Naiadarchaeaceae</taxon>
        <taxon>Candidatus Naiadarchaeum</taxon>
    </lineage>
</organism>
<gene>
    <name evidence="1" type="ORF">H1016_00840</name>
</gene>
<dbReference type="Proteomes" id="UP000646946">
    <property type="component" value="Unassembled WGS sequence"/>
</dbReference>
<sequence length="93" mass="10401">MVLREVDEANSAALEKAVRNLLSSSRGKKPEEIFNNLDALADYVADAYFVVRSLEPNDQLRFLEICEILATKFSKRDIATVVKTQVSAQLIEA</sequence>
<comment type="caution">
    <text evidence="1">The sequence shown here is derived from an EMBL/GenBank/DDBJ whole genome shotgun (WGS) entry which is preliminary data.</text>
</comment>